<dbReference type="AlphaFoldDB" id="A0A518J1F0"/>
<reference evidence="1 2" key="1">
    <citation type="submission" date="2019-02" db="EMBL/GenBank/DDBJ databases">
        <title>Deep-cultivation of Planctomycetes and their phenomic and genomic characterization uncovers novel biology.</title>
        <authorList>
            <person name="Wiegand S."/>
            <person name="Jogler M."/>
            <person name="Boedeker C."/>
            <person name="Pinto D."/>
            <person name="Vollmers J."/>
            <person name="Rivas-Marin E."/>
            <person name="Kohn T."/>
            <person name="Peeters S.H."/>
            <person name="Heuer A."/>
            <person name="Rast P."/>
            <person name="Oberbeckmann S."/>
            <person name="Bunk B."/>
            <person name="Jeske O."/>
            <person name="Meyerdierks A."/>
            <person name="Storesund J.E."/>
            <person name="Kallscheuer N."/>
            <person name="Luecker S."/>
            <person name="Lage O.M."/>
            <person name="Pohl T."/>
            <person name="Merkel B.J."/>
            <person name="Hornburger P."/>
            <person name="Mueller R.-W."/>
            <person name="Bruemmer F."/>
            <person name="Labrenz M."/>
            <person name="Spormann A.M."/>
            <person name="Op den Camp H."/>
            <person name="Overmann J."/>
            <person name="Amann R."/>
            <person name="Jetten M.S.M."/>
            <person name="Mascher T."/>
            <person name="Medema M.H."/>
            <person name="Devos D.P."/>
            <person name="Kaster A.-K."/>
            <person name="Ovreas L."/>
            <person name="Rohde M."/>
            <person name="Galperin M.Y."/>
            <person name="Jogler C."/>
        </authorList>
    </citation>
    <scope>NUCLEOTIDE SEQUENCE [LARGE SCALE GENOMIC DNA]</scope>
    <source>
        <strain evidence="1 2">Mal33</strain>
    </source>
</reference>
<sequence>MECLKSKPKMESTRLETARGFKAVPFRLNGRVSVIPNHAEYSVLQFSCLLGRTRTNVTIGALGRVFAIF</sequence>
<name>A0A518J1F0_9BACT</name>
<proteinExistence type="predicted"/>
<evidence type="ECO:0000313" key="2">
    <source>
        <dbReference type="Proteomes" id="UP000316770"/>
    </source>
</evidence>
<dbReference type="Proteomes" id="UP000316770">
    <property type="component" value="Chromosome"/>
</dbReference>
<evidence type="ECO:0000313" key="1">
    <source>
        <dbReference type="EMBL" id="QDV59170.1"/>
    </source>
</evidence>
<dbReference type="EMBL" id="CP036318">
    <property type="protein sequence ID" value="QDV59170.1"/>
    <property type="molecule type" value="Genomic_DNA"/>
</dbReference>
<keyword evidence="2" id="KW-1185">Reference proteome</keyword>
<protein>
    <submittedName>
        <fullName evidence="1">Uncharacterized protein</fullName>
    </submittedName>
</protein>
<accession>A0A518J1F0</accession>
<organism evidence="1 2">
    <name type="scientific">Rosistilla oblonga</name>
    <dbReference type="NCBI Taxonomy" id="2527990"/>
    <lineage>
        <taxon>Bacteria</taxon>
        <taxon>Pseudomonadati</taxon>
        <taxon>Planctomycetota</taxon>
        <taxon>Planctomycetia</taxon>
        <taxon>Pirellulales</taxon>
        <taxon>Pirellulaceae</taxon>
        <taxon>Rosistilla</taxon>
    </lineage>
</organism>
<gene>
    <name evidence="1" type="ORF">Mal33_51980</name>
</gene>